<dbReference type="KEGG" id="dmm:dnm_093900"/>
<organism evidence="1 2">
    <name type="scientific">Desulfonema magnum</name>
    <dbReference type="NCBI Taxonomy" id="45655"/>
    <lineage>
        <taxon>Bacteria</taxon>
        <taxon>Pseudomonadati</taxon>
        <taxon>Thermodesulfobacteriota</taxon>
        <taxon>Desulfobacteria</taxon>
        <taxon>Desulfobacterales</taxon>
        <taxon>Desulfococcaceae</taxon>
        <taxon>Desulfonema</taxon>
    </lineage>
</organism>
<proteinExistence type="predicted"/>
<evidence type="ECO:0000313" key="1">
    <source>
        <dbReference type="EMBL" id="QTA93289.1"/>
    </source>
</evidence>
<reference evidence="1" key="1">
    <citation type="journal article" date="2021" name="Microb. Physiol.">
        <title>Proteogenomic Insights into the Physiology of Marine, Sulfate-Reducing, Filamentous Desulfonema limicola and Desulfonema magnum.</title>
        <authorList>
            <person name="Schnaars V."/>
            <person name="Wohlbrand L."/>
            <person name="Scheve S."/>
            <person name="Hinrichs C."/>
            <person name="Reinhardt R."/>
            <person name="Rabus R."/>
        </authorList>
    </citation>
    <scope>NUCLEOTIDE SEQUENCE</scope>
    <source>
        <strain evidence="1">4be13</strain>
    </source>
</reference>
<dbReference type="Proteomes" id="UP000663722">
    <property type="component" value="Chromosome"/>
</dbReference>
<keyword evidence="2" id="KW-1185">Reference proteome</keyword>
<protein>
    <submittedName>
        <fullName evidence="1">Uncharacterized protein</fullName>
    </submittedName>
</protein>
<name>A0A975BWX9_9BACT</name>
<gene>
    <name evidence="1" type="ORF">dnm_093900</name>
</gene>
<evidence type="ECO:0000313" key="2">
    <source>
        <dbReference type="Proteomes" id="UP000663722"/>
    </source>
</evidence>
<dbReference type="AlphaFoldDB" id="A0A975BWX9"/>
<accession>A0A975BWX9</accession>
<dbReference type="EMBL" id="CP061800">
    <property type="protein sequence ID" value="QTA93289.1"/>
    <property type="molecule type" value="Genomic_DNA"/>
</dbReference>
<sequence>MKTSEVSCHLRNILSEVPERRLRTARQFIVGGSVKSVIIRNNELTKKKGTNPARPSEASALAGPCHNRWDNLPDLHTSPFACVRFNAMVRRVH</sequence>